<protein>
    <submittedName>
        <fullName evidence="1">Uncharacterized protein</fullName>
    </submittedName>
</protein>
<dbReference type="Proteomes" id="UP000053989">
    <property type="component" value="Unassembled WGS sequence"/>
</dbReference>
<name>A0A0C2ZBH6_9AGAM</name>
<dbReference type="EMBL" id="KN822076">
    <property type="protein sequence ID" value="KIM59173.1"/>
    <property type="molecule type" value="Genomic_DNA"/>
</dbReference>
<evidence type="ECO:0000313" key="1">
    <source>
        <dbReference type="EMBL" id="KIM59173.1"/>
    </source>
</evidence>
<accession>A0A0C2ZBH6</accession>
<keyword evidence="2" id="KW-1185">Reference proteome</keyword>
<sequence>METLNFWCRSLYYFVTWEAGVVEDLLTKTNMVDGITTAFVPMGTDNTADEYDDGSAELLVPELGESKGDRVLRYLRTVVAWHAAMNALCNNEALPKLLRNMEIDLVYIPESPSSALTLREISDEFFIRFPAMMRDHLETLASRYSEKGCHSDNMFIDFVHPEAALMGLLNHYNQYSAQAGHDVGFWGAQRMQQVVQPRRWRTLGRL</sequence>
<organism evidence="1 2">
    <name type="scientific">Scleroderma citrinum Foug A</name>
    <dbReference type="NCBI Taxonomy" id="1036808"/>
    <lineage>
        <taxon>Eukaryota</taxon>
        <taxon>Fungi</taxon>
        <taxon>Dikarya</taxon>
        <taxon>Basidiomycota</taxon>
        <taxon>Agaricomycotina</taxon>
        <taxon>Agaricomycetes</taxon>
        <taxon>Agaricomycetidae</taxon>
        <taxon>Boletales</taxon>
        <taxon>Sclerodermatineae</taxon>
        <taxon>Sclerodermataceae</taxon>
        <taxon>Scleroderma</taxon>
    </lineage>
</organism>
<proteinExistence type="predicted"/>
<dbReference type="STRING" id="1036808.A0A0C2ZBH6"/>
<dbReference type="OrthoDB" id="2626367at2759"/>
<dbReference type="AlphaFoldDB" id="A0A0C2ZBH6"/>
<gene>
    <name evidence="1" type="ORF">SCLCIDRAFT_1031603</name>
</gene>
<reference evidence="2" key="2">
    <citation type="submission" date="2015-01" db="EMBL/GenBank/DDBJ databases">
        <title>Evolutionary Origins and Diversification of the Mycorrhizal Mutualists.</title>
        <authorList>
            <consortium name="DOE Joint Genome Institute"/>
            <consortium name="Mycorrhizal Genomics Consortium"/>
            <person name="Kohler A."/>
            <person name="Kuo A."/>
            <person name="Nagy L.G."/>
            <person name="Floudas D."/>
            <person name="Copeland A."/>
            <person name="Barry K.W."/>
            <person name="Cichocki N."/>
            <person name="Veneault-Fourrey C."/>
            <person name="LaButti K."/>
            <person name="Lindquist E.A."/>
            <person name="Lipzen A."/>
            <person name="Lundell T."/>
            <person name="Morin E."/>
            <person name="Murat C."/>
            <person name="Riley R."/>
            <person name="Ohm R."/>
            <person name="Sun H."/>
            <person name="Tunlid A."/>
            <person name="Henrissat B."/>
            <person name="Grigoriev I.V."/>
            <person name="Hibbett D.S."/>
            <person name="Martin F."/>
        </authorList>
    </citation>
    <scope>NUCLEOTIDE SEQUENCE [LARGE SCALE GENOMIC DNA]</scope>
    <source>
        <strain evidence="2">Foug A</strain>
    </source>
</reference>
<dbReference type="InParanoid" id="A0A0C2ZBH6"/>
<evidence type="ECO:0000313" key="2">
    <source>
        <dbReference type="Proteomes" id="UP000053989"/>
    </source>
</evidence>
<reference evidence="1 2" key="1">
    <citation type="submission" date="2014-04" db="EMBL/GenBank/DDBJ databases">
        <authorList>
            <consortium name="DOE Joint Genome Institute"/>
            <person name="Kuo A."/>
            <person name="Kohler A."/>
            <person name="Nagy L.G."/>
            <person name="Floudas D."/>
            <person name="Copeland A."/>
            <person name="Barry K.W."/>
            <person name="Cichocki N."/>
            <person name="Veneault-Fourrey C."/>
            <person name="LaButti K."/>
            <person name="Lindquist E.A."/>
            <person name="Lipzen A."/>
            <person name="Lundell T."/>
            <person name="Morin E."/>
            <person name="Murat C."/>
            <person name="Sun H."/>
            <person name="Tunlid A."/>
            <person name="Henrissat B."/>
            <person name="Grigoriev I.V."/>
            <person name="Hibbett D.S."/>
            <person name="Martin F."/>
            <person name="Nordberg H.P."/>
            <person name="Cantor M.N."/>
            <person name="Hua S.X."/>
        </authorList>
    </citation>
    <scope>NUCLEOTIDE SEQUENCE [LARGE SCALE GENOMIC DNA]</scope>
    <source>
        <strain evidence="1 2">Foug A</strain>
    </source>
</reference>
<dbReference type="HOGENOM" id="CLU_086131_0_0_1"/>